<comment type="catalytic activity">
    <reaction evidence="17">
        <text>L-arginyl-glycine(out) = L-arginyl-glycine(in)</text>
        <dbReference type="Rhea" id="RHEA:79391"/>
        <dbReference type="ChEBI" id="CHEBI:229955"/>
    </reaction>
</comment>
<feature type="transmembrane region" description="Helical" evidence="26">
    <location>
        <begin position="238"/>
        <end position="256"/>
    </location>
</feature>
<evidence type="ECO:0000313" key="28">
    <source>
        <dbReference type="Proteomes" id="UP001146120"/>
    </source>
</evidence>
<evidence type="ECO:0000256" key="2">
    <source>
        <dbReference type="ARBA" id="ARBA00008335"/>
    </source>
</evidence>
<dbReference type="InterPro" id="IPR052187">
    <property type="entry name" value="MFSD1"/>
</dbReference>
<evidence type="ECO:0000256" key="3">
    <source>
        <dbReference type="ARBA" id="ARBA00022448"/>
    </source>
</evidence>
<keyword evidence="3" id="KW-0813">Transport</keyword>
<keyword evidence="4 26" id="KW-0812">Transmembrane</keyword>
<evidence type="ECO:0000256" key="5">
    <source>
        <dbReference type="ARBA" id="ARBA00022989"/>
    </source>
</evidence>
<keyword evidence="5 26" id="KW-1133">Transmembrane helix</keyword>
<dbReference type="Proteomes" id="UP001146120">
    <property type="component" value="Unassembled WGS sequence"/>
</dbReference>
<comment type="catalytic activity">
    <reaction evidence="15">
        <text>L-arginyl-L-alpha-amino acid(out) = L-arginyl-L-alpha-amino acid(in)</text>
        <dbReference type="Rhea" id="RHEA:79371"/>
        <dbReference type="ChEBI" id="CHEBI:84315"/>
    </reaction>
</comment>
<evidence type="ECO:0000256" key="13">
    <source>
        <dbReference type="ARBA" id="ARBA00044893"/>
    </source>
</evidence>
<proteinExistence type="inferred from homology"/>
<evidence type="ECO:0000256" key="20">
    <source>
        <dbReference type="ARBA" id="ARBA00044924"/>
    </source>
</evidence>
<sequence length="539" mass="58384">WILQDRHHSSDIMEHVHDRQRWVVLALTCVLLTAVYYCYDNPAALKTQLQQHLSPSSADEFELDFNLLYTFYSVPNIVLPFVGGALIDRLGTNEALMIFCAFVPVGQTVVAMGSALTSTKVMLVGRFVFGLGGECLTVTQEAIVTRWFKHDELAFALGLTLGLGRLGSVLNNEVSPTVANSTNVTIALLVGVLVCIVSTIAGAFVVLLERRAALRQIKREPSRSHSVRMSDVRHFSSAFWLLSCSCFVVYGCVLPFNNVASSLLMERDYFRQPPEMCARCGHGAYANIACTAIAPTCPTVPPYAWPLPKLSANCTIQHPDDQLLCSTSPPLIDDTGINCDSEAWKRGPLTQTYCAQKALATASAATPMSVPFVISGVLSPVLGLAVDRFGHRATLAMVAPVALSMAHLLLGFTHVSAYVPLVLNGIGYSIFTSVLWPSVPLLVRDDHIGTAYGVMTSTMNLALAIFPIFVAVVHDHSHRYVPDVEWLFLSLALLGCIIAALLHAMDRATGSVLNRAHMSSSPTAPSASPSTREETPLLS</sequence>
<keyword evidence="6 26" id="KW-0472">Membrane</keyword>
<evidence type="ECO:0000256" key="6">
    <source>
        <dbReference type="ARBA" id="ARBA00023136"/>
    </source>
</evidence>
<comment type="catalytic activity">
    <reaction evidence="16">
        <text>L-lysyl-L-lysine(out) = L-lysyl-L-lysine(in)</text>
        <dbReference type="Rhea" id="RHEA:79403"/>
        <dbReference type="ChEBI" id="CHEBI:229956"/>
    </reaction>
</comment>
<feature type="transmembrane region" description="Helical" evidence="26">
    <location>
        <begin position="486"/>
        <end position="505"/>
    </location>
</feature>
<feature type="transmembrane region" description="Helical" evidence="26">
    <location>
        <begin position="96"/>
        <end position="116"/>
    </location>
</feature>
<dbReference type="GO" id="GO:0005765">
    <property type="term" value="C:lysosomal membrane"/>
    <property type="evidence" value="ECO:0007669"/>
    <property type="project" value="UniProtKB-SubCell"/>
</dbReference>
<feature type="transmembrane region" description="Helical" evidence="26">
    <location>
        <begin position="67"/>
        <end position="87"/>
    </location>
</feature>
<keyword evidence="7" id="KW-0458">Lysosome</keyword>
<comment type="catalytic activity">
    <reaction evidence="9">
        <text>L-histidyl-glycine(out) = L-histidyl-glycine(in)</text>
        <dbReference type="Rhea" id="RHEA:79395"/>
        <dbReference type="ChEBI" id="CHEBI:229957"/>
    </reaction>
</comment>
<comment type="subunit">
    <text evidence="24">Homodimer. Interacts with lysosomal protein GLMP (via lumenal domain); the interaction starts while both proteins are still in the endoplasmic reticulum and is required for stabilization of MFSD1 in lysosomes but has no direct effect on its targeting to lysosomes or transporter activity.</text>
</comment>
<feature type="transmembrane region" description="Helical" evidence="26">
    <location>
        <begin position="451"/>
        <end position="474"/>
    </location>
</feature>
<comment type="catalytic activity">
    <reaction evidence="13">
        <text>L-alpha-aminoacyl-L-lysine(out) = L-alpha-aminoacyl-L-lysine(in)</text>
        <dbReference type="Rhea" id="RHEA:79383"/>
        <dbReference type="ChEBI" id="CHEBI:229966"/>
    </reaction>
</comment>
<dbReference type="Gene3D" id="1.20.1250.20">
    <property type="entry name" value="MFS general substrate transporter like domains"/>
    <property type="match status" value="2"/>
</dbReference>
<comment type="catalytic activity">
    <reaction evidence="8">
        <text>L-lysyl-L-alanine(out) = L-lysyl-L-alanine(in)</text>
        <dbReference type="Rhea" id="RHEA:79399"/>
        <dbReference type="ChEBI" id="CHEBI:229954"/>
    </reaction>
</comment>
<comment type="subcellular location">
    <subcellularLocation>
        <location evidence="1">Lysosome membrane</location>
        <topology evidence="1">Multi-pass membrane protein</topology>
    </subcellularLocation>
</comment>
<protein>
    <recommendedName>
        <fullName evidence="21">Lysosomal dipeptide transporter MFSD1</fullName>
    </recommendedName>
    <alternativeName>
        <fullName evidence="22">Major facilitator superfamily domain-containing protein 1</fullName>
    </alternativeName>
</protein>
<feature type="transmembrane region" description="Helical" evidence="26">
    <location>
        <begin position="418"/>
        <end position="439"/>
    </location>
</feature>
<evidence type="ECO:0000256" key="8">
    <source>
        <dbReference type="ARBA" id="ARBA00044876"/>
    </source>
</evidence>
<dbReference type="Pfam" id="PF07690">
    <property type="entry name" value="MFS_1"/>
    <property type="match status" value="2"/>
</dbReference>
<organism evidence="27 28">
    <name type="scientific">Lagenidium giganteum</name>
    <dbReference type="NCBI Taxonomy" id="4803"/>
    <lineage>
        <taxon>Eukaryota</taxon>
        <taxon>Sar</taxon>
        <taxon>Stramenopiles</taxon>
        <taxon>Oomycota</taxon>
        <taxon>Peronosporomycetes</taxon>
        <taxon>Pythiales</taxon>
        <taxon>Pythiaceae</taxon>
    </lineage>
</organism>
<accession>A0AAV2YY16</accession>
<dbReference type="GO" id="GO:0022857">
    <property type="term" value="F:transmembrane transporter activity"/>
    <property type="evidence" value="ECO:0007669"/>
    <property type="project" value="InterPro"/>
</dbReference>
<comment type="catalytic activity">
    <reaction evidence="18">
        <text>L-histidyl-L-alpha-amino acid(out) = L-histidyl-L-alpha-amino acid(in)</text>
        <dbReference type="Rhea" id="RHEA:79379"/>
        <dbReference type="ChEBI" id="CHEBI:229964"/>
    </reaction>
</comment>
<evidence type="ECO:0000256" key="25">
    <source>
        <dbReference type="SAM" id="MobiDB-lite"/>
    </source>
</evidence>
<comment type="catalytic activity">
    <reaction evidence="10">
        <text>L-alpha-aminoacyl-L-arginine(out) = L-alpha-aminoacyl-L-arginine(in)</text>
        <dbReference type="Rhea" id="RHEA:79367"/>
        <dbReference type="ChEBI" id="CHEBI:229968"/>
    </reaction>
</comment>
<feature type="non-terminal residue" evidence="27">
    <location>
        <position position="1"/>
    </location>
</feature>
<feature type="transmembrane region" description="Helical" evidence="26">
    <location>
        <begin position="368"/>
        <end position="386"/>
    </location>
</feature>
<evidence type="ECO:0000256" key="22">
    <source>
        <dbReference type="ARBA" id="ARBA00045018"/>
    </source>
</evidence>
<feature type="transmembrane region" description="Helical" evidence="26">
    <location>
        <begin position="393"/>
        <end position="412"/>
    </location>
</feature>
<evidence type="ECO:0000256" key="12">
    <source>
        <dbReference type="ARBA" id="ARBA00044891"/>
    </source>
</evidence>
<dbReference type="PANTHER" id="PTHR23512">
    <property type="entry name" value="MAJOR FACILITATOR SUPERFAMILY DOMAIN-CONTAINING PROTEIN 1"/>
    <property type="match status" value="1"/>
</dbReference>
<comment type="catalytic activity">
    <reaction evidence="12">
        <text>L-lysyl-L-alpha-amino acid(out) = L-lysyl-L-alpha-amino acid(in)</text>
        <dbReference type="Rhea" id="RHEA:79387"/>
        <dbReference type="ChEBI" id="CHEBI:229965"/>
    </reaction>
</comment>
<evidence type="ECO:0000256" key="11">
    <source>
        <dbReference type="ARBA" id="ARBA00044884"/>
    </source>
</evidence>
<evidence type="ECO:0000256" key="18">
    <source>
        <dbReference type="ARBA" id="ARBA00044912"/>
    </source>
</evidence>
<comment type="catalytic activity">
    <reaction evidence="20">
        <text>L-lysyl-glycine(out) = L-lysyl-glycine(in)</text>
        <dbReference type="Rhea" id="RHEA:79407"/>
        <dbReference type="ChEBI" id="CHEBI:191202"/>
    </reaction>
</comment>
<feature type="region of interest" description="Disordered" evidence="25">
    <location>
        <begin position="516"/>
        <end position="539"/>
    </location>
</feature>
<reference evidence="27" key="1">
    <citation type="submission" date="2022-11" db="EMBL/GenBank/DDBJ databases">
        <authorList>
            <person name="Morgan W.R."/>
            <person name="Tartar A."/>
        </authorList>
    </citation>
    <scope>NUCLEOTIDE SEQUENCE</scope>
    <source>
        <strain evidence="27">ARSEF 373</strain>
    </source>
</reference>
<comment type="catalytic activity">
    <reaction evidence="14">
        <text>L-aspartyl-L-lysine(out) = L-aspartyl-L-lysine(in)</text>
        <dbReference type="Rhea" id="RHEA:79411"/>
        <dbReference type="ChEBI" id="CHEBI:229953"/>
    </reaction>
</comment>
<comment type="catalytic activity">
    <reaction evidence="11">
        <text>L-alpha-aminoacyl-L-histidine(out) = L-alpha-aminoacyl-L-histidine(in)</text>
        <dbReference type="Rhea" id="RHEA:79375"/>
        <dbReference type="ChEBI" id="CHEBI:229967"/>
    </reaction>
</comment>
<name>A0AAV2YY16_9STRA</name>
<feature type="compositionally biased region" description="Low complexity" evidence="25">
    <location>
        <begin position="519"/>
        <end position="530"/>
    </location>
</feature>
<evidence type="ECO:0000313" key="27">
    <source>
        <dbReference type="EMBL" id="DAZ98194.1"/>
    </source>
</evidence>
<comment type="function">
    <text evidence="23">Lysosomal dipeptide uniporter that selectively exports lysine, arginine or histidine-containing dipeptides with a net positive charge from the lysosome lumen into the cytosol. Could play a role in a specific type of protein O-glycosylation indirectly regulating macrophages migration and tissue invasion. Also essential for liver homeostasis.</text>
</comment>
<dbReference type="InterPro" id="IPR036259">
    <property type="entry name" value="MFS_trans_sf"/>
</dbReference>
<evidence type="ECO:0000256" key="4">
    <source>
        <dbReference type="ARBA" id="ARBA00022692"/>
    </source>
</evidence>
<evidence type="ECO:0000256" key="17">
    <source>
        <dbReference type="ARBA" id="ARBA00044903"/>
    </source>
</evidence>
<comment type="caution">
    <text evidence="27">The sequence shown here is derived from an EMBL/GenBank/DDBJ whole genome shotgun (WGS) entry which is preliminary data.</text>
</comment>
<dbReference type="PANTHER" id="PTHR23512:SF3">
    <property type="entry name" value="MAJOR FACILITATOR SUPERFAMILY DOMAIN-CONTAINING PROTEIN 1"/>
    <property type="match status" value="1"/>
</dbReference>
<evidence type="ECO:0000256" key="23">
    <source>
        <dbReference type="ARBA" id="ARBA00045709"/>
    </source>
</evidence>
<dbReference type="SUPFAM" id="SSF103473">
    <property type="entry name" value="MFS general substrate transporter"/>
    <property type="match status" value="2"/>
</dbReference>
<evidence type="ECO:0000256" key="1">
    <source>
        <dbReference type="ARBA" id="ARBA00004155"/>
    </source>
</evidence>
<evidence type="ECO:0000256" key="14">
    <source>
        <dbReference type="ARBA" id="ARBA00044898"/>
    </source>
</evidence>
<evidence type="ECO:0000256" key="9">
    <source>
        <dbReference type="ARBA" id="ARBA00044878"/>
    </source>
</evidence>
<dbReference type="InterPro" id="IPR011701">
    <property type="entry name" value="MFS"/>
</dbReference>
<evidence type="ECO:0000256" key="7">
    <source>
        <dbReference type="ARBA" id="ARBA00023228"/>
    </source>
</evidence>
<feature type="transmembrane region" description="Helical" evidence="26">
    <location>
        <begin position="21"/>
        <end position="39"/>
    </location>
</feature>
<evidence type="ECO:0000256" key="21">
    <source>
        <dbReference type="ARBA" id="ARBA00044985"/>
    </source>
</evidence>
<comment type="catalytic activity">
    <reaction evidence="19">
        <text>L-alanyl-L-lysine(out) = L-alanyl-L-lysine(in)</text>
        <dbReference type="Rhea" id="RHEA:79415"/>
        <dbReference type="ChEBI" id="CHEBI:192470"/>
    </reaction>
</comment>
<gene>
    <name evidence="27" type="ORF">N0F65_005326</name>
</gene>
<reference evidence="27" key="2">
    <citation type="journal article" date="2023" name="Microbiol Resour">
        <title>Decontamination and Annotation of the Draft Genome Sequence of the Oomycete Lagenidium giganteum ARSEF 373.</title>
        <authorList>
            <person name="Morgan W.R."/>
            <person name="Tartar A."/>
        </authorList>
    </citation>
    <scope>NUCLEOTIDE SEQUENCE</scope>
    <source>
        <strain evidence="27">ARSEF 373</strain>
    </source>
</reference>
<feature type="transmembrane region" description="Helical" evidence="26">
    <location>
        <begin position="186"/>
        <end position="208"/>
    </location>
</feature>
<dbReference type="AlphaFoldDB" id="A0AAV2YY16"/>
<keyword evidence="28" id="KW-1185">Reference proteome</keyword>
<comment type="similarity">
    <text evidence="2">Belongs to the major facilitator superfamily.</text>
</comment>
<evidence type="ECO:0000256" key="15">
    <source>
        <dbReference type="ARBA" id="ARBA00044899"/>
    </source>
</evidence>
<evidence type="ECO:0000256" key="24">
    <source>
        <dbReference type="ARBA" id="ARBA00046376"/>
    </source>
</evidence>
<evidence type="ECO:0000256" key="10">
    <source>
        <dbReference type="ARBA" id="ARBA00044881"/>
    </source>
</evidence>
<evidence type="ECO:0000256" key="19">
    <source>
        <dbReference type="ARBA" id="ARBA00044919"/>
    </source>
</evidence>
<dbReference type="EMBL" id="DAKRPA010000113">
    <property type="protein sequence ID" value="DAZ98194.1"/>
    <property type="molecule type" value="Genomic_DNA"/>
</dbReference>
<evidence type="ECO:0000256" key="16">
    <source>
        <dbReference type="ARBA" id="ARBA00044900"/>
    </source>
</evidence>
<evidence type="ECO:0000256" key="26">
    <source>
        <dbReference type="SAM" id="Phobius"/>
    </source>
</evidence>